<dbReference type="EMBL" id="OY731403">
    <property type="protein sequence ID" value="CAJ1965452.1"/>
    <property type="molecule type" value="Genomic_DNA"/>
</dbReference>
<organism evidence="1 2">
    <name type="scientific">Sphenostylis stenocarpa</name>
    <dbReference type="NCBI Taxonomy" id="92480"/>
    <lineage>
        <taxon>Eukaryota</taxon>
        <taxon>Viridiplantae</taxon>
        <taxon>Streptophyta</taxon>
        <taxon>Embryophyta</taxon>
        <taxon>Tracheophyta</taxon>
        <taxon>Spermatophyta</taxon>
        <taxon>Magnoliopsida</taxon>
        <taxon>eudicotyledons</taxon>
        <taxon>Gunneridae</taxon>
        <taxon>Pentapetalae</taxon>
        <taxon>rosids</taxon>
        <taxon>fabids</taxon>
        <taxon>Fabales</taxon>
        <taxon>Fabaceae</taxon>
        <taxon>Papilionoideae</taxon>
        <taxon>50 kb inversion clade</taxon>
        <taxon>NPAAA clade</taxon>
        <taxon>indigoferoid/millettioid clade</taxon>
        <taxon>Phaseoleae</taxon>
        <taxon>Sphenostylis</taxon>
    </lineage>
</organism>
<protein>
    <submittedName>
        <fullName evidence="1">Uncharacterized protein</fullName>
    </submittedName>
</protein>
<keyword evidence="2" id="KW-1185">Reference proteome</keyword>
<evidence type="ECO:0000313" key="2">
    <source>
        <dbReference type="Proteomes" id="UP001189624"/>
    </source>
</evidence>
<sequence>MTSRRLSLSLLRPFSVELRHCFKLWPLADHSPSQTYPLTFLRSPPGCGEENGDVAGLRCVWTTESYR</sequence>
<proteinExistence type="predicted"/>
<dbReference type="Proteomes" id="UP001189624">
    <property type="component" value="Chromosome 6"/>
</dbReference>
<dbReference type="Gramene" id="rna-AYBTSS11_LOCUS20849">
    <property type="protein sequence ID" value="CAJ1965452.1"/>
    <property type="gene ID" value="gene-AYBTSS11_LOCUS20849"/>
</dbReference>
<reference evidence="1" key="1">
    <citation type="submission" date="2023-10" db="EMBL/GenBank/DDBJ databases">
        <authorList>
            <person name="Domelevo Entfellner J.-B."/>
        </authorList>
    </citation>
    <scope>NUCLEOTIDE SEQUENCE</scope>
</reference>
<dbReference type="AlphaFoldDB" id="A0AA86VQC3"/>
<gene>
    <name evidence="1" type="ORF">AYBTSS11_LOCUS20849</name>
</gene>
<accession>A0AA86VQC3</accession>
<name>A0AA86VQC3_9FABA</name>
<evidence type="ECO:0000313" key="1">
    <source>
        <dbReference type="EMBL" id="CAJ1965452.1"/>
    </source>
</evidence>